<dbReference type="Pfam" id="PF01262">
    <property type="entry name" value="AlaDh_PNT_C"/>
    <property type="match status" value="1"/>
</dbReference>
<dbReference type="CDD" id="cd05305">
    <property type="entry name" value="L-AlaDH"/>
    <property type="match status" value="1"/>
</dbReference>
<evidence type="ECO:0000256" key="1">
    <source>
        <dbReference type="ARBA" id="ARBA00005689"/>
    </source>
</evidence>
<feature type="domain" description="Alanine dehydrogenase/pyridine nucleotide transhydrogenase N-terminal" evidence="6">
    <location>
        <begin position="4"/>
        <end position="137"/>
    </location>
</feature>
<evidence type="ECO:0000256" key="3">
    <source>
        <dbReference type="ARBA" id="ARBA00023002"/>
    </source>
</evidence>
<accession>A0ABV9A124</accession>
<comment type="catalytic activity">
    <reaction evidence="4">
        <text>L-alanine + NAD(+) + H2O = pyruvate + NH4(+) + NADH + H(+)</text>
        <dbReference type="Rhea" id="RHEA:18405"/>
        <dbReference type="ChEBI" id="CHEBI:15361"/>
        <dbReference type="ChEBI" id="CHEBI:15377"/>
        <dbReference type="ChEBI" id="CHEBI:15378"/>
        <dbReference type="ChEBI" id="CHEBI:28938"/>
        <dbReference type="ChEBI" id="CHEBI:57540"/>
        <dbReference type="ChEBI" id="CHEBI:57945"/>
        <dbReference type="ChEBI" id="CHEBI:57972"/>
        <dbReference type="EC" id="1.4.1.1"/>
    </reaction>
</comment>
<proteinExistence type="inferred from homology"/>
<dbReference type="InterPro" id="IPR036291">
    <property type="entry name" value="NAD(P)-bd_dom_sf"/>
</dbReference>
<dbReference type="InterPro" id="IPR008141">
    <property type="entry name" value="Ala_DH"/>
</dbReference>
<evidence type="ECO:0000259" key="5">
    <source>
        <dbReference type="SMART" id="SM01002"/>
    </source>
</evidence>
<dbReference type="SMART" id="SM01003">
    <property type="entry name" value="AlaDh_PNT_N"/>
    <property type="match status" value="1"/>
</dbReference>
<dbReference type="Proteomes" id="UP001595999">
    <property type="component" value="Unassembled WGS sequence"/>
</dbReference>
<dbReference type="EMBL" id="JBHSEK010000027">
    <property type="protein sequence ID" value="MFC4492380.1"/>
    <property type="molecule type" value="Genomic_DNA"/>
</dbReference>
<dbReference type="NCBIfam" id="TIGR00518">
    <property type="entry name" value="alaDH"/>
    <property type="match status" value="1"/>
</dbReference>
<comment type="similarity">
    <text evidence="1 4">Belongs to the AlaDH/PNT family.</text>
</comment>
<reference evidence="8" key="1">
    <citation type="journal article" date="2019" name="Int. J. Syst. Evol. Microbiol.">
        <title>The Global Catalogue of Microorganisms (GCM) 10K type strain sequencing project: providing services to taxonomists for standard genome sequencing and annotation.</title>
        <authorList>
            <consortium name="The Broad Institute Genomics Platform"/>
            <consortium name="The Broad Institute Genome Sequencing Center for Infectious Disease"/>
            <person name="Wu L."/>
            <person name="Ma J."/>
        </authorList>
    </citation>
    <scope>NUCLEOTIDE SEQUENCE [LARGE SCALE GENOMIC DNA]</scope>
    <source>
        <strain evidence="8">CGMCC 4.7608</strain>
    </source>
</reference>
<evidence type="ECO:0000313" key="7">
    <source>
        <dbReference type="EMBL" id="MFC4492380.1"/>
    </source>
</evidence>
<dbReference type="PIRSF" id="PIRSF000183">
    <property type="entry name" value="Alanine_dh"/>
    <property type="match status" value="1"/>
</dbReference>
<dbReference type="RefSeq" id="WP_048411973.1">
    <property type="nucleotide sequence ID" value="NZ_JAJOHW010000078.1"/>
</dbReference>
<keyword evidence="3 4" id="KW-0560">Oxidoreductase</keyword>
<name>A0ABV9A124_9NEIS</name>
<comment type="caution">
    <text evidence="7">The sequence shown here is derived from an EMBL/GenBank/DDBJ whole genome shotgun (WGS) entry which is preliminary data.</text>
</comment>
<evidence type="ECO:0000313" key="8">
    <source>
        <dbReference type="Proteomes" id="UP001595999"/>
    </source>
</evidence>
<dbReference type="GO" id="GO:0000286">
    <property type="term" value="F:alanine dehydrogenase activity"/>
    <property type="evidence" value="ECO:0007669"/>
    <property type="project" value="UniProtKB-EC"/>
</dbReference>
<keyword evidence="8" id="KW-1185">Reference proteome</keyword>
<dbReference type="InterPro" id="IPR007698">
    <property type="entry name" value="AlaDH/PNT_NAD(H)-bd"/>
</dbReference>
<evidence type="ECO:0000256" key="4">
    <source>
        <dbReference type="PIRNR" id="PIRNR000183"/>
    </source>
</evidence>
<evidence type="ECO:0000256" key="2">
    <source>
        <dbReference type="ARBA" id="ARBA00012897"/>
    </source>
</evidence>
<keyword evidence="4" id="KW-0520">NAD</keyword>
<dbReference type="InterPro" id="IPR007886">
    <property type="entry name" value="AlaDH/PNT_N"/>
</dbReference>
<dbReference type="SMART" id="SM01002">
    <property type="entry name" value="AlaDh_PNT_C"/>
    <property type="match status" value="1"/>
</dbReference>
<dbReference type="EC" id="1.4.1.1" evidence="2 4"/>
<protein>
    <recommendedName>
        <fullName evidence="2 4">Alanine dehydrogenase</fullName>
        <ecNumber evidence="2 4">1.4.1.1</ecNumber>
    </recommendedName>
</protein>
<dbReference type="PANTHER" id="PTHR42795:SF1">
    <property type="entry name" value="ALANINE DEHYDROGENASE"/>
    <property type="match status" value="1"/>
</dbReference>
<dbReference type="PANTHER" id="PTHR42795">
    <property type="entry name" value="ALANINE DEHYDROGENASE"/>
    <property type="match status" value="1"/>
</dbReference>
<evidence type="ECO:0000259" key="6">
    <source>
        <dbReference type="SMART" id="SM01003"/>
    </source>
</evidence>
<sequence>MLIGVPKEIKNHEYRVGLTPSGVRELVANAHKVLVQTQAGLAIGFTDEQYIQAGASIASSAEETFERSDMIVKVKEPQPVECRMLRRDQILFTYLHLAPDPEQTKLLLESDAIAIAYETVTDERGGLPLLAPMSEVAGRMAIQAGAHALEKAQGGRGVLLGGVPGVAPARVVVIGGGVVGLNAARMAMGAGAEVTILDKSLPRLKEIDMVFGGRIKTLVSNSANIEDCLREADLVIGAVLIPGAAAPKLVTRPMLKIMKPGAVLVDVAIDQGGCFETSRPTTHQDPIYVVDGIVHYCVANMPGGVARTSTQALTNATLPYTLELANKGWRQALLDNAHLRNGLNVCRGRLTYPAVAQALGLPFIDPIEAVKTAS</sequence>
<dbReference type="SUPFAM" id="SSF51735">
    <property type="entry name" value="NAD(P)-binding Rossmann-fold domains"/>
    <property type="match status" value="1"/>
</dbReference>
<dbReference type="SUPFAM" id="SSF52283">
    <property type="entry name" value="Formate/glycerate dehydrogenase catalytic domain-like"/>
    <property type="match status" value="1"/>
</dbReference>
<gene>
    <name evidence="7" type="primary">ald</name>
    <name evidence="7" type="ORF">ACFO0R_22445</name>
</gene>
<dbReference type="Pfam" id="PF05222">
    <property type="entry name" value="AlaDh_PNT_N"/>
    <property type="match status" value="1"/>
</dbReference>
<feature type="domain" description="Alanine dehydrogenase/pyridine nucleotide transhydrogenase NAD(H)-binding" evidence="5">
    <location>
        <begin position="149"/>
        <end position="297"/>
    </location>
</feature>
<dbReference type="Gene3D" id="3.40.50.720">
    <property type="entry name" value="NAD(P)-binding Rossmann-like Domain"/>
    <property type="match status" value="2"/>
</dbReference>
<organism evidence="7 8">
    <name type="scientific">Chromobacterium aquaticum</name>
    <dbReference type="NCBI Taxonomy" id="467180"/>
    <lineage>
        <taxon>Bacteria</taxon>
        <taxon>Pseudomonadati</taxon>
        <taxon>Pseudomonadota</taxon>
        <taxon>Betaproteobacteria</taxon>
        <taxon>Neisseriales</taxon>
        <taxon>Chromobacteriaceae</taxon>
        <taxon>Chromobacterium</taxon>
    </lineage>
</organism>